<feature type="transmembrane region" description="Helical" evidence="5">
    <location>
        <begin position="163"/>
        <end position="187"/>
    </location>
</feature>
<organism evidence="7 8">
    <name type="scientific">Paenibacillus filicis</name>
    <dbReference type="NCBI Taxonomy" id="669464"/>
    <lineage>
        <taxon>Bacteria</taxon>
        <taxon>Bacillati</taxon>
        <taxon>Bacillota</taxon>
        <taxon>Bacilli</taxon>
        <taxon>Bacillales</taxon>
        <taxon>Paenibacillaceae</taxon>
        <taxon>Paenibacillus</taxon>
    </lineage>
</organism>
<protein>
    <submittedName>
        <fullName evidence="7">RDD family protein</fullName>
    </submittedName>
</protein>
<gene>
    <name evidence="7" type="ORF">WMW72_04140</name>
</gene>
<keyword evidence="3 5" id="KW-1133">Transmembrane helix</keyword>
<evidence type="ECO:0000256" key="4">
    <source>
        <dbReference type="ARBA" id="ARBA00023136"/>
    </source>
</evidence>
<dbReference type="InterPro" id="IPR010432">
    <property type="entry name" value="RDD"/>
</dbReference>
<evidence type="ECO:0000313" key="7">
    <source>
        <dbReference type="EMBL" id="MEK8127096.1"/>
    </source>
</evidence>
<evidence type="ECO:0000259" key="6">
    <source>
        <dbReference type="Pfam" id="PF06271"/>
    </source>
</evidence>
<evidence type="ECO:0000256" key="2">
    <source>
        <dbReference type="ARBA" id="ARBA00022692"/>
    </source>
</evidence>
<proteinExistence type="predicted"/>
<feature type="transmembrane region" description="Helical" evidence="5">
    <location>
        <begin position="69"/>
        <end position="98"/>
    </location>
</feature>
<feature type="domain" description="RDD" evidence="6">
    <location>
        <begin position="25"/>
        <end position="160"/>
    </location>
</feature>
<sequence>MVEKLIMSEDLEMLDESNRILPSPPRPWVRFWARTLDYYTFVFVLGLIWEFMFPGFLEQIRSILLSLLYALVWLIVEGLFLTLFGTTLGKWIFGISIFNENGERLTPVQSFRRSLLVWWRGTGIGIGLPKLIAAILGHSRLVREGITTWDRDMELVVVHGKIVLLRWLVAGILIVIPFGLMLIGYFVERY</sequence>
<dbReference type="Proteomes" id="UP001469365">
    <property type="component" value="Unassembled WGS sequence"/>
</dbReference>
<evidence type="ECO:0000256" key="3">
    <source>
        <dbReference type="ARBA" id="ARBA00022989"/>
    </source>
</evidence>
<feature type="transmembrane region" description="Helical" evidence="5">
    <location>
        <begin position="118"/>
        <end position="142"/>
    </location>
</feature>
<evidence type="ECO:0000313" key="8">
    <source>
        <dbReference type="Proteomes" id="UP001469365"/>
    </source>
</evidence>
<name>A0ABU9DFQ2_9BACL</name>
<feature type="transmembrane region" description="Helical" evidence="5">
    <location>
        <begin position="38"/>
        <end position="57"/>
    </location>
</feature>
<comment type="caution">
    <text evidence="7">The sequence shown here is derived from an EMBL/GenBank/DDBJ whole genome shotgun (WGS) entry which is preliminary data.</text>
</comment>
<accession>A0ABU9DFQ2</accession>
<reference evidence="7 8" key="1">
    <citation type="submission" date="2024-04" db="EMBL/GenBank/DDBJ databases">
        <title>draft genome sequnece of Paenibacillus filicis.</title>
        <authorList>
            <person name="Kim D.-U."/>
        </authorList>
    </citation>
    <scope>NUCLEOTIDE SEQUENCE [LARGE SCALE GENOMIC DNA]</scope>
    <source>
        <strain evidence="7 8">KACC14197</strain>
    </source>
</reference>
<keyword evidence="8" id="KW-1185">Reference proteome</keyword>
<evidence type="ECO:0000256" key="5">
    <source>
        <dbReference type="SAM" id="Phobius"/>
    </source>
</evidence>
<comment type="subcellular location">
    <subcellularLocation>
        <location evidence="1">Membrane</location>
        <topology evidence="1">Multi-pass membrane protein</topology>
    </subcellularLocation>
</comment>
<dbReference type="RefSeq" id="WP_341414154.1">
    <property type="nucleotide sequence ID" value="NZ_JBBPCC010000002.1"/>
</dbReference>
<evidence type="ECO:0000256" key="1">
    <source>
        <dbReference type="ARBA" id="ARBA00004141"/>
    </source>
</evidence>
<keyword evidence="4 5" id="KW-0472">Membrane</keyword>
<keyword evidence="2 5" id="KW-0812">Transmembrane</keyword>
<dbReference type="Pfam" id="PF06271">
    <property type="entry name" value="RDD"/>
    <property type="match status" value="1"/>
</dbReference>
<dbReference type="EMBL" id="JBBPCC010000002">
    <property type="protein sequence ID" value="MEK8127096.1"/>
    <property type="molecule type" value="Genomic_DNA"/>
</dbReference>